<dbReference type="VEuPathDB" id="FungiDB:FUN_024283"/>
<feature type="transmembrane region" description="Helical" evidence="2">
    <location>
        <begin position="208"/>
        <end position="227"/>
    </location>
</feature>
<reference evidence="3 4" key="1">
    <citation type="submission" date="2016-04" db="EMBL/GenBank/DDBJ databases">
        <title>Genome analyses suggest a sexual origin of heterokaryosis in a supposedly ancient asexual fungus.</title>
        <authorList>
            <person name="Ropars J."/>
            <person name="Sedzielewska K."/>
            <person name="Noel J."/>
            <person name="Charron P."/>
            <person name="Farinelli L."/>
            <person name="Marton T."/>
            <person name="Kruger M."/>
            <person name="Pelin A."/>
            <person name="Brachmann A."/>
            <person name="Corradi N."/>
        </authorList>
    </citation>
    <scope>NUCLEOTIDE SEQUENCE [LARGE SCALE GENOMIC DNA]</scope>
    <source>
        <strain evidence="3 4">C2</strain>
    </source>
</reference>
<dbReference type="AlphaFoldDB" id="A0A2N1MBX1"/>
<dbReference type="PANTHER" id="PTHR20916:SF18">
    <property type="entry name" value="IPT_TIG DOMAIN-CONTAINING PROTEIN"/>
    <property type="match status" value="1"/>
</dbReference>
<keyword evidence="2" id="KW-0472">Membrane</keyword>
<dbReference type="VEuPathDB" id="FungiDB:RhiirFUN_012483"/>
<dbReference type="Proteomes" id="UP000233469">
    <property type="component" value="Unassembled WGS sequence"/>
</dbReference>
<keyword evidence="2" id="KW-0812">Transmembrane</keyword>
<evidence type="ECO:0000256" key="2">
    <source>
        <dbReference type="SAM" id="Phobius"/>
    </source>
</evidence>
<accession>A0A2N1MBX1</accession>
<feature type="compositionally biased region" description="Low complexity" evidence="1">
    <location>
        <begin position="342"/>
        <end position="358"/>
    </location>
</feature>
<proteinExistence type="predicted"/>
<organism evidence="3 4">
    <name type="scientific">Rhizophagus irregularis</name>
    <dbReference type="NCBI Taxonomy" id="588596"/>
    <lineage>
        <taxon>Eukaryota</taxon>
        <taxon>Fungi</taxon>
        <taxon>Fungi incertae sedis</taxon>
        <taxon>Mucoromycota</taxon>
        <taxon>Glomeromycotina</taxon>
        <taxon>Glomeromycetes</taxon>
        <taxon>Glomerales</taxon>
        <taxon>Glomeraceae</taxon>
        <taxon>Rhizophagus</taxon>
    </lineage>
</organism>
<dbReference type="EMBL" id="LLXL01003209">
    <property type="protein sequence ID" value="PKK59123.1"/>
    <property type="molecule type" value="Genomic_DNA"/>
</dbReference>
<protein>
    <submittedName>
        <fullName evidence="3">Uncharacterized protein</fullName>
    </submittedName>
</protein>
<reference evidence="3 4" key="2">
    <citation type="submission" date="2017-10" db="EMBL/GenBank/DDBJ databases">
        <title>Extensive intraspecific genome diversity in a model arbuscular mycorrhizal fungus.</title>
        <authorList>
            <person name="Chen E.C.H."/>
            <person name="Morin E."/>
            <person name="Baudet D."/>
            <person name="Noel J."/>
            <person name="Ndikumana S."/>
            <person name="Charron P."/>
            <person name="St-Onge C."/>
            <person name="Giorgi J."/>
            <person name="Grigoriev I.V."/>
            <person name="Roux C."/>
            <person name="Martin F.M."/>
            <person name="Corradi N."/>
        </authorList>
    </citation>
    <scope>NUCLEOTIDE SEQUENCE [LARGE SCALE GENOMIC DNA]</scope>
    <source>
        <strain evidence="3 4">C2</strain>
    </source>
</reference>
<feature type="region of interest" description="Disordered" evidence="1">
    <location>
        <begin position="336"/>
        <end position="358"/>
    </location>
</feature>
<keyword evidence="2" id="KW-1133">Transmembrane helix</keyword>
<dbReference type="VEuPathDB" id="FungiDB:RhiirA1_543319"/>
<comment type="caution">
    <text evidence="3">The sequence shown here is derived from an EMBL/GenBank/DDBJ whole genome shotgun (WGS) entry which is preliminary data.</text>
</comment>
<evidence type="ECO:0000313" key="3">
    <source>
        <dbReference type="EMBL" id="PKK59123.1"/>
    </source>
</evidence>
<dbReference type="PANTHER" id="PTHR20916">
    <property type="entry name" value="CYSTEINE AND GLYCINE-RICH PROTEIN 2 BINDING PROTEIN"/>
    <property type="match status" value="1"/>
</dbReference>
<name>A0A2N1MBX1_9GLOM</name>
<gene>
    <name evidence="3" type="ORF">RhiirC2_795281</name>
</gene>
<sequence length="829" mass="96017">MERNIQAPCIGLKTCPIFKDINKSNNDYRSRYICSKYFNSEGGHFFKRQGSGNKAFSCVDKHEDDTTKSLELLGQWILNTAAFGEKDQKDELLILFLIKTILRFKKINLTKTKDKSHNFIPEMSKSTGEVLGNTIWKSRNKVNEKKQQLENPISLEDYRNRFPSFLIEFFDGLIVTLEGKKNEIVNKKRKQREQEEKKFDVIHAQKKSTFLISMILTIAFPGLDIWLTHIMSSLCRKPKLITSLYAILHTSNVISHTQSYERRLEKSRISKSNPKDRLIKGDNVWNISVIDNIDFKEKTFAYGNIFDTTRNSSHATLRMVFQFLLPVSLKSIINNNDDDDNNNNNNNDNNSNNNNNNNLFGKSEYTNNLLKNYEKIFYDFLLSQSWDVSNFYDHKIIKNIEIGCQNIPPPNIVILEPGDIPNCDSNVHNACEMYFNDVGTSNSNNLDIACDEAIFRRLISYQESKDNVRLLLGQWHTSKDMCSALIATFSGYGIFNLAANLGVRYLDKLEKVIDYSATCRVLELIWIAVGTAITYYVCSKNKTLKDIENDNNNVVKVWYYYFCWAGYLFEHKIATIFCFTNLTPNLSNASSKPKKQKISYRSSIGGNYMNSEELKLQISSVQNERDRLTMLLSEYVGDDILVGGERAVKSRKESLWKLINDLKIAFNLTDPLSHELFKNTKEMNEEGYERLFTYYDKGINRLNAILKQDVYQLEPRIVKGHRARNIISHKSQNLQIIIKEKANKNNNDNDNIQIDSTAEESSAPIKRVYRKTTEIEKKILEISFSLESFSNINDDNFIIINNILQELQKVSTNWDLARVKKYWTNNKKK</sequence>
<evidence type="ECO:0000313" key="4">
    <source>
        <dbReference type="Proteomes" id="UP000233469"/>
    </source>
</evidence>
<evidence type="ECO:0000256" key="1">
    <source>
        <dbReference type="SAM" id="MobiDB-lite"/>
    </source>
</evidence>